<gene>
    <name evidence="1" type="ORF">LCGC14_3164480</name>
</gene>
<evidence type="ECO:0000313" key="1">
    <source>
        <dbReference type="EMBL" id="KKK46049.1"/>
    </source>
</evidence>
<organism evidence="1">
    <name type="scientific">marine sediment metagenome</name>
    <dbReference type="NCBI Taxonomy" id="412755"/>
    <lineage>
        <taxon>unclassified sequences</taxon>
        <taxon>metagenomes</taxon>
        <taxon>ecological metagenomes</taxon>
    </lineage>
</organism>
<comment type="caution">
    <text evidence="1">The sequence shown here is derived from an EMBL/GenBank/DDBJ whole genome shotgun (WGS) entry which is preliminary data.</text>
</comment>
<proteinExistence type="predicted"/>
<dbReference type="EMBL" id="LAZR01070039">
    <property type="protein sequence ID" value="KKK46049.1"/>
    <property type="molecule type" value="Genomic_DNA"/>
</dbReference>
<protein>
    <submittedName>
        <fullName evidence="1">Uncharacterized protein</fullName>
    </submittedName>
</protein>
<sequence>MIGMGMTNLSMRSRAATRPGGWRYDARVCDRHPKPHKKLLPLLLTLHREIDRTGARKR</sequence>
<name>A0A0F8XVP3_9ZZZZ</name>
<accession>A0A0F8XVP3</accession>
<dbReference type="AlphaFoldDB" id="A0A0F8XVP3"/>
<reference evidence="1" key="1">
    <citation type="journal article" date="2015" name="Nature">
        <title>Complex archaea that bridge the gap between prokaryotes and eukaryotes.</title>
        <authorList>
            <person name="Spang A."/>
            <person name="Saw J.H."/>
            <person name="Jorgensen S.L."/>
            <person name="Zaremba-Niedzwiedzka K."/>
            <person name="Martijn J."/>
            <person name="Lind A.E."/>
            <person name="van Eijk R."/>
            <person name="Schleper C."/>
            <person name="Guy L."/>
            <person name="Ettema T.J."/>
        </authorList>
    </citation>
    <scope>NUCLEOTIDE SEQUENCE</scope>
</reference>